<protein>
    <submittedName>
        <fullName evidence="4">Uncharacterized protein</fullName>
    </submittedName>
</protein>
<keyword evidence="1" id="KW-0175">Coiled coil</keyword>
<dbReference type="EMBL" id="VBOY01000063">
    <property type="protein sequence ID" value="TMQ65857.1"/>
    <property type="molecule type" value="Genomic_DNA"/>
</dbReference>
<evidence type="ECO:0000256" key="3">
    <source>
        <dbReference type="SAM" id="Phobius"/>
    </source>
</evidence>
<feature type="region of interest" description="Disordered" evidence="2">
    <location>
        <begin position="256"/>
        <end position="355"/>
    </location>
</feature>
<keyword evidence="3" id="KW-0472">Membrane</keyword>
<dbReference type="Gene3D" id="1.20.5.340">
    <property type="match status" value="1"/>
</dbReference>
<name>A0A538TQF5_UNCEI</name>
<keyword evidence="3" id="KW-0812">Transmembrane</keyword>
<feature type="compositionally biased region" description="Basic and acidic residues" evidence="2">
    <location>
        <begin position="284"/>
        <end position="302"/>
    </location>
</feature>
<proteinExistence type="predicted"/>
<organism evidence="4 5">
    <name type="scientific">Eiseniibacteriota bacterium</name>
    <dbReference type="NCBI Taxonomy" id="2212470"/>
    <lineage>
        <taxon>Bacteria</taxon>
        <taxon>Candidatus Eiseniibacteriota</taxon>
    </lineage>
</organism>
<evidence type="ECO:0000313" key="5">
    <source>
        <dbReference type="Proteomes" id="UP000316609"/>
    </source>
</evidence>
<feature type="region of interest" description="Disordered" evidence="2">
    <location>
        <begin position="1"/>
        <end position="40"/>
    </location>
</feature>
<evidence type="ECO:0000313" key="4">
    <source>
        <dbReference type="EMBL" id="TMQ65857.1"/>
    </source>
</evidence>
<accession>A0A538TQF5</accession>
<dbReference type="Proteomes" id="UP000316609">
    <property type="component" value="Unassembled WGS sequence"/>
</dbReference>
<dbReference type="AlphaFoldDB" id="A0A538TQF5"/>
<reference evidence="4 5" key="1">
    <citation type="journal article" date="2019" name="Nat. Microbiol.">
        <title>Mediterranean grassland soil C-N compound turnover is dependent on rainfall and depth, and is mediated by genomically divergent microorganisms.</title>
        <authorList>
            <person name="Diamond S."/>
            <person name="Andeer P.F."/>
            <person name="Li Z."/>
            <person name="Crits-Christoph A."/>
            <person name="Burstein D."/>
            <person name="Anantharaman K."/>
            <person name="Lane K.R."/>
            <person name="Thomas B.C."/>
            <person name="Pan C."/>
            <person name="Northen T.R."/>
            <person name="Banfield J.F."/>
        </authorList>
    </citation>
    <scope>NUCLEOTIDE SEQUENCE [LARGE SCALE GENOMIC DNA]</scope>
    <source>
        <strain evidence="4">WS_8</strain>
    </source>
</reference>
<comment type="caution">
    <text evidence="4">The sequence shown here is derived from an EMBL/GenBank/DDBJ whole genome shotgun (WGS) entry which is preliminary data.</text>
</comment>
<evidence type="ECO:0000256" key="1">
    <source>
        <dbReference type="SAM" id="Coils"/>
    </source>
</evidence>
<feature type="transmembrane region" description="Helical" evidence="3">
    <location>
        <begin position="45"/>
        <end position="65"/>
    </location>
</feature>
<keyword evidence="3" id="KW-1133">Transmembrane helix</keyword>
<sequence>MKRNDPYDTGSGAEPTSFMPPAGRIDHGTTRGDSGLEGAPKKAPVQAMLATAVILLAVASGVLLYQYRRTSAAERLSRDRYVEAFNAIAEIQDSLNAITVQEGLVRMRPEGFAAEERLTAPNRREVLESIALLNESIQRTKDKIGQLESSLQSSGIKIASLQGMIVHLKQAVKAKQQQVALLSDQVETLQTKVTGLETTVADDQREMATISYVIGTKKELENSGVIVAKGGVLGLGKTVQLTGNLDQTLVSELNTDEETISEGPEPATPVELPADARGGSDGIAHPRPERVPEGQAPDHHDGIASITANSRAGRSATCDHAGRPFRSFGRHCPLRDQGPPHSNRRGTGAKATPTG</sequence>
<gene>
    <name evidence="4" type="ORF">E6K78_07010</name>
</gene>
<feature type="coiled-coil region" evidence="1">
    <location>
        <begin position="130"/>
        <end position="192"/>
    </location>
</feature>
<evidence type="ECO:0000256" key="2">
    <source>
        <dbReference type="SAM" id="MobiDB-lite"/>
    </source>
</evidence>